<evidence type="ECO:0000313" key="2">
    <source>
        <dbReference type="EMBL" id="KAL3763344.1"/>
    </source>
</evidence>
<dbReference type="PANTHER" id="PTHR34309:SF1">
    <property type="entry name" value="PROTEIN GLCG"/>
    <property type="match status" value="1"/>
</dbReference>
<dbReference type="InterPro" id="IPR038084">
    <property type="entry name" value="PduO/GlcC-like_sf"/>
</dbReference>
<reference evidence="2 3" key="1">
    <citation type="submission" date="2024-10" db="EMBL/GenBank/DDBJ databases">
        <title>Updated reference genomes for cyclostephanoid diatoms.</title>
        <authorList>
            <person name="Roberts W.R."/>
            <person name="Alverson A.J."/>
        </authorList>
    </citation>
    <scope>NUCLEOTIDE SEQUENCE [LARGE SCALE GENOMIC DNA]</scope>
    <source>
        <strain evidence="2 3">AJA276-08</strain>
    </source>
</reference>
<keyword evidence="3" id="KW-1185">Reference proteome</keyword>
<sequence>MSKTGGGAIFIKAIVAVLLCSIVSIFCFETRRSPITPTRQRRVTQMAMSESMLRSTYCLTSSAAQVAIDAACQVASANEWGVTIAVSDDGGVPLLVKRCDGAFPASYEIAVGKARTAALFRKPTGVLEDSANVSGGSSRAALLSAPFVLMRGGMPIFIDGACVGAVGVSGVKPDEDELVAKAAADALLSISSKI</sequence>
<dbReference type="Pfam" id="PF03928">
    <property type="entry name" value="HbpS-like"/>
    <property type="match status" value="1"/>
</dbReference>
<evidence type="ECO:0008006" key="4">
    <source>
        <dbReference type="Google" id="ProtNLM"/>
    </source>
</evidence>
<protein>
    <recommendedName>
        <fullName evidence="4">Heme-binding protein</fullName>
    </recommendedName>
</protein>
<comment type="caution">
    <text evidence="2">The sequence shown here is derived from an EMBL/GenBank/DDBJ whole genome shotgun (WGS) entry which is preliminary data.</text>
</comment>
<dbReference type="PANTHER" id="PTHR34309">
    <property type="entry name" value="SLR1406 PROTEIN"/>
    <property type="match status" value="1"/>
</dbReference>
<accession>A0ABD3MHB9</accession>
<feature type="transmembrane region" description="Helical" evidence="1">
    <location>
        <begin position="6"/>
        <end position="28"/>
    </location>
</feature>
<dbReference type="InterPro" id="IPR005624">
    <property type="entry name" value="PduO/GlcC-like"/>
</dbReference>
<dbReference type="Gene3D" id="3.30.450.150">
    <property type="entry name" value="Haem-degrading domain"/>
    <property type="match status" value="1"/>
</dbReference>
<keyword evidence="1" id="KW-0472">Membrane</keyword>
<dbReference type="SUPFAM" id="SSF143744">
    <property type="entry name" value="GlcG-like"/>
    <property type="match status" value="1"/>
</dbReference>
<keyword evidence="1" id="KW-0812">Transmembrane</keyword>
<evidence type="ECO:0000256" key="1">
    <source>
        <dbReference type="SAM" id="Phobius"/>
    </source>
</evidence>
<gene>
    <name evidence="2" type="ORF">ACHAW5_011011</name>
</gene>
<proteinExistence type="predicted"/>
<evidence type="ECO:0000313" key="3">
    <source>
        <dbReference type="Proteomes" id="UP001530315"/>
    </source>
</evidence>
<keyword evidence="1" id="KW-1133">Transmembrane helix</keyword>
<name>A0ABD3MHB9_9STRA</name>
<dbReference type="InterPro" id="IPR052517">
    <property type="entry name" value="GlcG_carb_metab_protein"/>
</dbReference>
<dbReference type="AlphaFoldDB" id="A0ABD3MHB9"/>
<organism evidence="2 3">
    <name type="scientific">Stephanodiscus triporus</name>
    <dbReference type="NCBI Taxonomy" id="2934178"/>
    <lineage>
        <taxon>Eukaryota</taxon>
        <taxon>Sar</taxon>
        <taxon>Stramenopiles</taxon>
        <taxon>Ochrophyta</taxon>
        <taxon>Bacillariophyta</taxon>
        <taxon>Coscinodiscophyceae</taxon>
        <taxon>Thalassiosirophycidae</taxon>
        <taxon>Stephanodiscales</taxon>
        <taxon>Stephanodiscaceae</taxon>
        <taxon>Stephanodiscus</taxon>
    </lineage>
</organism>
<dbReference type="EMBL" id="JALLAZ020001803">
    <property type="protein sequence ID" value="KAL3763344.1"/>
    <property type="molecule type" value="Genomic_DNA"/>
</dbReference>
<dbReference type="Proteomes" id="UP001530315">
    <property type="component" value="Unassembled WGS sequence"/>
</dbReference>